<organism evidence="1">
    <name type="scientific">marine sediment metagenome</name>
    <dbReference type="NCBI Taxonomy" id="412755"/>
    <lineage>
        <taxon>unclassified sequences</taxon>
        <taxon>metagenomes</taxon>
        <taxon>ecological metagenomes</taxon>
    </lineage>
</organism>
<dbReference type="AlphaFoldDB" id="X1NGW8"/>
<evidence type="ECO:0000313" key="1">
    <source>
        <dbReference type="EMBL" id="GAI17919.1"/>
    </source>
</evidence>
<reference evidence="1" key="1">
    <citation type="journal article" date="2014" name="Front. Microbiol.">
        <title>High frequency of phylogenetically diverse reductive dehalogenase-homologous genes in deep subseafloor sedimentary metagenomes.</title>
        <authorList>
            <person name="Kawai M."/>
            <person name="Futagami T."/>
            <person name="Toyoda A."/>
            <person name="Takaki Y."/>
            <person name="Nishi S."/>
            <person name="Hori S."/>
            <person name="Arai W."/>
            <person name="Tsubouchi T."/>
            <person name="Morono Y."/>
            <person name="Uchiyama I."/>
            <person name="Ito T."/>
            <person name="Fujiyama A."/>
            <person name="Inagaki F."/>
            <person name="Takami H."/>
        </authorList>
    </citation>
    <scope>NUCLEOTIDE SEQUENCE</scope>
    <source>
        <strain evidence="1">Expedition CK06-06</strain>
    </source>
</reference>
<proteinExistence type="predicted"/>
<accession>X1NGW8</accession>
<dbReference type="EMBL" id="BARV01006930">
    <property type="protein sequence ID" value="GAI17919.1"/>
    <property type="molecule type" value="Genomic_DNA"/>
</dbReference>
<sequence>MDSWNSEQAAMVQRAICALQEGDSFTALMICQQLEKSGPVASSAVTVTVSPGELANAADQNYLRQQAEQNLRNGRFAAAKLYLKSMRIKDRSNYRD</sequence>
<protein>
    <submittedName>
        <fullName evidence="1">Uncharacterized protein</fullName>
    </submittedName>
</protein>
<name>X1NGW8_9ZZZZ</name>
<comment type="caution">
    <text evidence="1">The sequence shown here is derived from an EMBL/GenBank/DDBJ whole genome shotgun (WGS) entry which is preliminary data.</text>
</comment>
<gene>
    <name evidence="1" type="ORF">S06H3_14175</name>
</gene>